<dbReference type="Pfam" id="PF13921">
    <property type="entry name" value="Myb_DNA-bind_6"/>
    <property type="match status" value="1"/>
</dbReference>
<dbReference type="GO" id="GO:0042795">
    <property type="term" value="P:snRNA transcription by RNA polymerase II"/>
    <property type="evidence" value="ECO:0007669"/>
    <property type="project" value="TreeGrafter"/>
</dbReference>
<dbReference type="InterPro" id="IPR009057">
    <property type="entry name" value="Homeodomain-like_sf"/>
</dbReference>
<accession>A0A1X2IM05</accession>
<keyword evidence="4" id="KW-0539">Nucleus</keyword>
<dbReference type="GO" id="GO:0001006">
    <property type="term" value="F:RNA polymerase III type 3 promoter sequence-specific DNA binding"/>
    <property type="evidence" value="ECO:0007669"/>
    <property type="project" value="TreeGrafter"/>
</dbReference>
<dbReference type="SUPFAM" id="SSF46689">
    <property type="entry name" value="Homeodomain-like"/>
    <property type="match status" value="2"/>
</dbReference>
<evidence type="ECO:0000259" key="7">
    <source>
        <dbReference type="PROSITE" id="PS51294"/>
    </source>
</evidence>
<dbReference type="Gene3D" id="1.10.10.60">
    <property type="entry name" value="Homeodomain-like"/>
    <property type="match status" value="2"/>
</dbReference>
<dbReference type="InterPro" id="IPR001005">
    <property type="entry name" value="SANT/Myb"/>
</dbReference>
<dbReference type="Pfam" id="PF00249">
    <property type="entry name" value="Myb_DNA-binding"/>
    <property type="match status" value="1"/>
</dbReference>
<dbReference type="GO" id="GO:0000978">
    <property type="term" value="F:RNA polymerase II cis-regulatory region sequence-specific DNA binding"/>
    <property type="evidence" value="ECO:0007669"/>
    <property type="project" value="TreeGrafter"/>
</dbReference>
<dbReference type="InterPro" id="IPR017930">
    <property type="entry name" value="Myb_dom"/>
</dbReference>
<dbReference type="GO" id="GO:0042796">
    <property type="term" value="P:snRNA transcription by RNA polymerase III"/>
    <property type="evidence" value="ECO:0007669"/>
    <property type="project" value="TreeGrafter"/>
</dbReference>
<dbReference type="PROSITE" id="PS51294">
    <property type="entry name" value="HTH_MYB"/>
    <property type="match status" value="1"/>
</dbReference>
<dbReference type="OrthoDB" id="2143914at2759"/>
<evidence type="ECO:0000259" key="6">
    <source>
        <dbReference type="PROSITE" id="PS50090"/>
    </source>
</evidence>
<sequence length="227" mass="27096">MIDWRSIQQRLPYPRELHSIKMAWYHSLNPKWQRGRWTVEETNTLHRLVQQVGINDWQHVSTLLGTRSPRQCLEKYRHQIAFTQKGRFTPKETAELLAAVNTYGAKDFLHIQQVMSSTRTPRQLSKYYRYALDPAFDRSTWTMEEKRDVYRLTLKFNRDMLKVREHMNSKRRISDMWNHFNVYERTKATACVDAGDQRGKIPQSIKKETNHDTETEQGIKTLPETVK</sequence>
<dbReference type="InterPro" id="IPR051575">
    <property type="entry name" value="Myb-like_DNA-bd"/>
</dbReference>
<evidence type="ECO:0000256" key="2">
    <source>
        <dbReference type="ARBA" id="ARBA00023125"/>
    </source>
</evidence>
<evidence type="ECO:0008006" key="10">
    <source>
        <dbReference type="Google" id="ProtNLM"/>
    </source>
</evidence>
<dbReference type="Proteomes" id="UP000193560">
    <property type="component" value="Unassembled WGS sequence"/>
</dbReference>
<evidence type="ECO:0000313" key="8">
    <source>
        <dbReference type="EMBL" id="ORZ18807.1"/>
    </source>
</evidence>
<protein>
    <recommendedName>
        <fullName evidence="10">Homeodomain-like protein</fullName>
    </recommendedName>
</protein>
<keyword evidence="9" id="KW-1185">Reference proteome</keyword>
<gene>
    <name evidence="8" type="ORF">BCR42DRAFT_411621</name>
</gene>
<proteinExistence type="predicted"/>
<dbReference type="STRING" id="90262.A0A1X2IM05"/>
<evidence type="ECO:0000256" key="1">
    <source>
        <dbReference type="ARBA" id="ARBA00023015"/>
    </source>
</evidence>
<dbReference type="GO" id="GO:0019185">
    <property type="term" value="C:snRNA-activating protein complex"/>
    <property type="evidence" value="ECO:0007669"/>
    <property type="project" value="TreeGrafter"/>
</dbReference>
<feature type="compositionally biased region" description="Basic and acidic residues" evidence="5">
    <location>
        <begin position="201"/>
        <end position="214"/>
    </location>
</feature>
<organism evidence="8 9">
    <name type="scientific">Absidia repens</name>
    <dbReference type="NCBI Taxonomy" id="90262"/>
    <lineage>
        <taxon>Eukaryota</taxon>
        <taxon>Fungi</taxon>
        <taxon>Fungi incertae sedis</taxon>
        <taxon>Mucoromycota</taxon>
        <taxon>Mucoromycotina</taxon>
        <taxon>Mucoromycetes</taxon>
        <taxon>Mucorales</taxon>
        <taxon>Cunninghamellaceae</taxon>
        <taxon>Absidia</taxon>
    </lineage>
</organism>
<dbReference type="PANTHER" id="PTHR46621">
    <property type="entry name" value="SNRNA-ACTIVATING PROTEIN COMPLEX SUBUNIT 4"/>
    <property type="match status" value="1"/>
</dbReference>
<keyword evidence="2" id="KW-0238">DNA-binding</keyword>
<dbReference type="AlphaFoldDB" id="A0A1X2IM05"/>
<name>A0A1X2IM05_9FUNG</name>
<comment type="caution">
    <text evidence="8">The sequence shown here is derived from an EMBL/GenBank/DDBJ whole genome shotgun (WGS) entry which is preliminary data.</text>
</comment>
<reference evidence="8 9" key="1">
    <citation type="submission" date="2016-07" db="EMBL/GenBank/DDBJ databases">
        <title>Pervasive Adenine N6-methylation of Active Genes in Fungi.</title>
        <authorList>
            <consortium name="DOE Joint Genome Institute"/>
            <person name="Mondo S.J."/>
            <person name="Dannebaum R.O."/>
            <person name="Kuo R.C."/>
            <person name="Labutti K."/>
            <person name="Haridas S."/>
            <person name="Kuo A."/>
            <person name="Salamov A."/>
            <person name="Ahrendt S.R."/>
            <person name="Lipzen A."/>
            <person name="Sullivan W."/>
            <person name="Andreopoulos W.B."/>
            <person name="Clum A."/>
            <person name="Lindquist E."/>
            <person name="Daum C."/>
            <person name="Ramamoorthy G.K."/>
            <person name="Gryganskyi A."/>
            <person name="Culley D."/>
            <person name="Magnuson J.K."/>
            <person name="James T.Y."/>
            <person name="O'Malley M.A."/>
            <person name="Stajich J.E."/>
            <person name="Spatafora J.W."/>
            <person name="Visel A."/>
            <person name="Grigoriev I.V."/>
        </authorList>
    </citation>
    <scope>NUCLEOTIDE SEQUENCE [LARGE SCALE GENOMIC DNA]</scope>
    <source>
        <strain evidence="8 9">NRRL 1336</strain>
    </source>
</reference>
<dbReference type="PROSITE" id="PS50090">
    <property type="entry name" value="MYB_LIKE"/>
    <property type="match status" value="1"/>
</dbReference>
<keyword evidence="3" id="KW-0804">Transcription</keyword>
<dbReference type="EMBL" id="MCGE01000008">
    <property type="protein sequence ID" value="ORZ18807.1"/>
    <property type="molecule type" value="Genomic_DNA"/>
</dbReference>
<dbReference type="CDD" id="cd00167">
    <property type="entry name" value="SANT"/>
    <property type="match status" value="2"/>
</dbReference>
<dbReference type="SMART" id="SM00717">
    <property type="entry name" value="SANT"/>
    <property type="match status" value="3"/>
</dbReference>
<keyword evidence="1" id="KW-0805">Transcription regulation</keyword>
<evidence type="ECO:0000256" key="4">
    <source>
        <dbReference type="ARBA" id="ARBA00023242"/>
    </source>
</evidence>
<feature type="domain" description="Myb-like" evidence="6">
    <location>
        <begin position="29"/>
        <end position="80"/>
    </location>
</feature>
<feature type="region of interest" description="Disordered" evidence="5">
    <location>
        <begin position="201"/>
        <end position="227"/>
    </location>
</feature>
<feature type="domain" description="HTH myb-type" evidence="7">
    <location>
        <begin position="29"/>
        <end position="84"/>
    </location>
</feature>
<evidence type="ECO:0000256" key="5">
    <source>
        <dbReference type="SAM" id="MobiDB-lite"/>
    </source>
</evidence>
<dbReference type="PANTHER" id="PTHR46621:SF1">
    <property type="entry name" value="SNRNA-ACTIVATING PROTEIN COMPLEX SUBUNIT 4"/>
    <property type="match status" value="1"/>
</dbReference>
<evidence type="ECO:0000256" key="3">
    <source>
        <dbReference type="ARBA" id="ARBA00023163"/>
    </source>
</evidence>
<evidence type="ECO:0000313" key="9">
    <source>
        <dbReference type="Proteomes" id="UP000193560"/>
    </source>
</evidence>